<reference evidence="1 2" key="1">
    <citation type="submission" date="2018-12" db="EMBL/GenBank/DDBJ databases">
        <authorList>
            <person name="Yang Y."/>
        </authorList>
    </citation>
    <scope>NUCLEOTIDE SEQUENCE [LARGE SCALE GENOMIC DNA]</scope>
    <source>
        <strain evidence="1 2">GSF71</strain>
    </source>
</reference>
<evidence type="ECO:0008006" key="3">
    <source>
        <dbReference type="Google" id="ProtNLM"/>
    </source>
</evidence>
<dbReference type="Proteomes" id="UP000280346">
    <property type="component" value="Unassembled WGS sequence"/>
</dbReference>
<organism evidence="1 2">
    <name type="scientific">Azospirillum doebereinerae</name>
    <dbReference type="NCBI Taxonomy" id="92933"/>
    <lineage>
        <taxon>Bacteria</taxon>
        <taxon>Pseudomonadati</taxon>
        <taxon>Pseudomonadota</taxon>
        <taxon>Alphaproteobacteria</taxon>
        <taxon>Rhodospirillales</taxon>
        <taxon>Azospirillaceae</taxon>
        <taxon>Azospirillum</taxon>
    </lineage>
</organism>
<dbReference type="AlphaFoldDB" id="A0A3S0V987"/>
<gene>
    <name evidence="1" type="ORF">EJ913_03175</name>
</gene>
<evidence type="ECO:0000313" key="2">
    <source>
        <dbReference type="Proteomes" id="UP000280346"/>
    </source>
</evidence>
<name>A0A3S0V987_9PROT</name>
<sequence>MGQVIVLKHVRLTKTFQAVEAAALSLDSELDGLSAAAAVGLPDFSEETAMLRTYVRTLSVLLQTMTPDEIDEAGLTDRYRLAEEAVDRCAANLQNLTRQYAPSPFANIA</sequence>
<proteinExistence type="predicted"/>
<protein>
    <recommendedName>
        <fullName evidence="3">Flagellar protein FliT</fullName>
    </recommendedName>
</protein>
<dbReference type="OrthoDB" id="7306883at2"/>
<evidence type="ECO:0000313" key="1">
    <source>
        <dbReference type="EMBL" id="RUQ76118.1"/>
    </source>
</evidence>
<dbReference type="EMBL" id="RZIJ01000001">
    <property type="protein sequence ID" value="RUQ76118.1"/>
    <property type="molecule type" value="Genomic_DNA"/>
</dbReference>
<comment type="caution">
    <text evidence="1">The sequence shown here is derived from an EMBL/GenBank/DDBJ whole genome shotgun (WGS) entry which is preliminary data.</text>
</comment>
<keyword evidence="2" id="KW-1185">Reference proteome</keyword>
<accession>A0A3S0V987</accession>
<dbReference type="RefSeq" id="WP_126994656.1">
    <property type="nucleotide sequence ID" value="NZ_JBNPXW010000001.1"/>
</dbReference>